<accession>A0AAN9VCB7</accession>
<dbReference type="PANTHER" id="PTHR45011:SF1">
    <property type="entry name" value="DAP3-BINDING CELL DEATH ENHANCER 1"/>
    <property type="match status" value="1"/>
</dbReference>
<name>A0AAN9VCB7_9ORTH</name>
<dbReference type="PANTHER" id="PTHR45011">
    <property type="entry name" value="DAP3-BINDING CELL DEATH ENHANCER 1"/>
    <property type="match status" value="1"/>
</dbReference>
<dbReference type="SUPFAM" id="SSF81901">
    <property type="entry name" value="HCP-like"/>
    <property type="match status" value="1"/>
</dbReference>
<keyword evidence="3" id="KW-1185">Reference proteome</keyword>
<dbReference type="AlphaFoldDB" id="A0AAN9VCB7"/>
<evidence type="ECO:0000313" key="2">
    <source>
        <dbReference type="EMBL" id="KAK7792419.1"/>
    </source>
</evidence>
<dbReference type="InterPro" id="IPR011990">
    <property type="entry name" value="TPR-like_helical_dom_sf"/>
</dbReference>
<dbReference type="EMBL" id="JAZDUA010000450">
    <property type="protein sequence ID" value="KAK7792419.1"/>
    <property type="molecule type" value="Genomic_DNA"/>
</dbReference>
<dbReference type="Pfam" id="PF08238">
    <property type="entry name" value="Sel1"/>
    <property type="match status" value="2"/>
</dbReference>
<dbReference type="Gene3D" id="1.25.40.10">
    <property type="entry name" value="Tetratricopeptide repeat domain"/>
    <property type="match status" value="1"/>
</dbReference>
<evidence type="ECO:0000313" key="3">
    <source>
        <dbReference type="Proteomes" id="UP001378592"/>
    </source>
</evidence>
<dbReference type="InterPro" id="IPR052748">
    <property type="entry name" value="ISR_Activator"/>
</dbReference>
<dbReference type="SMART" id="SM00671">
    <property type="entry name" value="SEL1"/>
    <property type="match status" value="2"/>
</dbReference>
<dbReference type="InterPro" id="IPR006597">
    <property type="entry name" value="Sel1-like"/>
</dbReference>
<reference evidence="2 3" key="1">
    <citation type="submission" date="2024-03" db="EMBL/GenBank/DDBJ databases">
        <title>The genome assembly and annotation of the cricket Gryllus longicercus Weissman &amp; Gray.</title>
        <authorList>
            <person name="Szrajer S."/>
            <person name="Gray D."/>
            <person name="Ylla G."/>
        </authorList>
    </citation>
    <scope>NUCLEOTIDE SEQUENCE [LARGE SCALE GENOMIC DNA]</scope>
    <source>
        <strain evidence="2">DAG 2021-001</strain>
        <tissue evidence="2">Whole body minus gut</tissue>
    </source>
</reference>
<dbReference type="Proteomes" id="UP001378592">
    <property type="component" value="Unassembled WGS sequence"/>
</dbReference>
<gene>
    <name evidence="2" type="ORF">R5R35_011423</name>
</gene>
<protein>
    <submittedName>
        <fullName evidence="2">Uncharacterized protein</fullName>
    </submittedName>
</protein>
<proteinExistence type="predicted"/>
<feature type="region of interest" description="Disordered" evidence="1">
    <location>
        <begin position="166"/>
        <end position="205"/>
    </location>
</feature>
<feature type="compositionally biased region" description="Basic and acidic residues" evidence="1">
    <location>
        <begin position="188"/>
        <end position="205"/>
    </location>
</feature>
<evidence type="ECO:0000256" key="1">
    <source>
        <dbReference type="SAM" id="MobiDB-lite"/>
    </source>
</evidence>
<organism evidence="2 3">
    <name type="scientific">Gryllus longicercus</name>
    <dbReference type="NCBI Taxonomy" id="2509291"/>
    <lineage>
        <taxon>Eukaryota</taxon>
        <taxon>Metazoa</taxon>
        <taxon>Ecdysozoa</taxon>
        <taxon>Arthropoda</taxon>
        <taxon>Hexapoda</taxon>
        <taxon>Insecta</taxon>
        <taxon>Pterygota</taxon>
        <taxon>Neoptera</taxon>
        <taxon>Polyneoptera</taxon>
        <taxon>Orthoptera</taxon>
        <taxon>Ensifera</taxon>
        <taxon>Gryllidea</taxon>
        <taxon>Grylloidea</taxon>
        <taxon>Gryllidae</taxon>
        <taxon>Gryllinae</taxon>
        <taxon>Gryllus</taxon>
    </lineage>
</organism>
<comment type="caution">
    <text evidence="2">The sequence shown here is derived from an EMBL/GenBank/DDBJ whole genome shotgun (WGS) entry which is preliminary data.</text>
</comment>
<sequence>MANMWKYITRNVRETFERRICTSLTDSSGQDKNSTCKFREKFLPTVNTFCDKRNVSGNKYTSAASGEKREERSHERSWNDTYVRNTWLGAVGWSTAIVLSWNLLQPLCRLHYSHTNNKERQCPLSRHASFSTRWGGPKGWHWKREISSQNNPSRFHFVCPRSKKSRDQLDGVWDSGRHSYTGGHKTSNRQDDDWDSGHHSLDHERHHSANADAIPLRAHYDSNYSGFWKLLTQTVWAQPACILPKSAKLEIDYAPKNEVASTSYGPPTAEQALDDAAAKFVEAQNSLMGDMDNRLGVELMQKGKHHEAVARFTRASDFNNASASYNLGVCYEMGLGTVQDFKKAAKYYQAASDKGHPTAMYNLGVFYVHGWGGLSSDTDEAHKLFEKASALGQSEAIKALNMVKEKEPPPLPSVITEENSKDLVQQALELVQDLGLGFRGVPQVECVVNPTDHKDISDMVQDSIVKYTSMLQK</sequence>